<accession>A0A109JD59</accession>
<organism evidence="2 3">
    <name type="scientific">Rhizobium altiplani</name>
    <dbReference type="NCBI Taxonomy" id="1864509"/>
    <lineage>
        <taxon>Bacteria</taxon>
        <taxon>Pseudomonadati</taxon>
        <taxon>Pseudomonadota</taxon>
        <taxon>Alphaproteobacteria</taxon>
        <taxon>Hyphomicrobiales</taxon>
        <taxon>Rhizobiaceae</taxon>
        <taxon>Rhizobium/Agrobacterium group</taxon>
        <taxon>Rhizobium</taxon>
    </lineage>
</organism>
<keyword evidence="1" id="KW-0472">Membrane</keyword>
<keyword evidence="1" id="KW-0812">Transmembrane</keyword>
<keyword evidence="1" id="KW-1133">Transmembrane helix</keyword>
<name>A0A109JD59_9HYPH</name>
<dbReference type="OrthoDB" id="9784383at2"/>
<evidence type="ECO:0000313" key="3">
    <source>
        <dbReference type="Proteomes" id="UP000068164"/>
    </source>
</evidence>
<keyword evidence="3" id="KW-1185">Reference proteome</keyword>
<dbReference type="AlphaFoldDB" id="A0A109JD59"/>
<protein>
    <submittedName>
        <fullName evidence="2">Uncharacterized protein</fullName>
    </submittedName>
</protein>
<gene>
    <name evidence="2" type="ORF">AS026_15110</name>
</gene>
<feature type="transmembrane region" description="Helical" evidence="1">
    <location>
        <begin position="91"/>
        <end position="111"/>
    </location>
</feature>
<dbReference type="EMBL" id="LNCD01000106">
    <property type="protein sequence ID" value="KWV46723.1"/>
    <property type="molecule type" value="Genomic_DNA"/>
</dbReference>
<evidence type="ECO:0000313" key="2">
    <source>
        <dbReference type="EMBL" id="KWV46723.1"/>
    </source>
</evidence>
<reference evidence="2 3" key="1">
    <citation type="submission" date="2015-11" db="EMBL/GenBank/DDBJ databases">
        <title>Draft Genome Sequence of the Strain BR 10423 (Rhizobium sp.) isolated from nodules of Mimosa pudica.</title>
        <authorList>
            <person name="Barauna A.C."/>
            <person name="Zilli J.E."/>
            <person name="Simoes-Araujo J.L."/>
            <person name="Reis V.M."/>
            <person name="James E.K."/>
            <person name="Reis F.B.Jr."/>
            <person name="Rouws L.F."/>
            <person name="Passos S.R."/>
            <person name="Gois S.R."/>
        </authorList>
    </citation>
    <scope>NUCLEOTIDE SEQUENCE [LARGE SCALE GENOMIC DNA]</scope>
    <source>
        <strain evidence="2 3">BR10423</strain>
    </source>
</reference>
<dbReference type="Proteomes" id="UP000068164">
    <property type="component" value="Unassembled WGS sequence"/>
</dbReference>
<evidence type="ECO:0000256" key="1">
    <source>
        <dbReference type="SAM" id="Phobius"/>
    </source>
</evidence>
<comment type="caution">
    <text evidence="2">The sequence shown here is derived from an EMBL/GenBank/DDBJ whole genome shotgun (WGS) entry which is preliminary data.</text>
</comment>
<proteinExistence type="predicted"/>
<sequence>MFLEDEFVIRRLRARRVSISLLVAVVAFAASILMTFGLVTTVYAEESQQVSAQSATSHMAAAPTVKAVGLGAQNSVSVKLPQRATGADERITRGSLMLLAALVATCGLAIWRRRLHGVFAGASQ</sequence>
<dbReference type="RefSeq" id="WP_025661729.1">
    <property type="nucleotide sequence ID" value="NZ_LNCD01000106.1"/>
</dbReference>
<feature type="transmembrane region" description="Helical" evidence="1">
    <location>
        <begin position="21"/>
        <end position="44"/>
    </location>
</feature>